<dbReference type="Pfam" id="PF06983">
    <property type="entry name" value="3-dmu-9_3-mt"/>
    <property type="match status" value="1"/>
</dbReference>
<sequence length="141" mass="15587">MALGMTPYLMFDGTARDAVTYYASIFGGETELLTYEEGMNEQGEARDRIMHSSVYLERGAQIMAADVFPGQQSNGLGTLALSASEDDPEENSRIVGWWHQLLPESEVVVPLDAAPWDPSSKYGQLKDQFGVEWMFLVAATD</sequence>
<evidence type="ECO:0000313" key="3">
    <source>
        <dbReference type="Proteomes" id="UP000310458"/>
    </source>
</evidence>
<dbReference type="SUPFAM" id="SSF54593">
    <property type="entry name" value="Glyoxalase/Bleomycin resistance protein/Dihydroxybiphenyl dioxygenase"/>
    <property type="match status" value="1"/>
</dbReference>
<evidence type="ECO:0000259" key="1">
    <source>
        <dbReference type="Pfam" id="PF06983"/>
    </source>
</evidence>
<dbReference type="PANTHER" id="PTHR33990">
    <property type="entry name" value="PROTEIN YJDN-RELATED"/>
    <property type="match status" value="1"/>
</dbReference>
<dbReference type="RefSeq" id="WP_138252894.1">
    <property type="nucleotide sequence ID" value="NZ_VAVZ01000017.1"/>
</dbReference>
<dbReference type="Gene3D" id="3.10.180.10">
    <property type="entry name" value="2,3-Dihydroxybiphenyl 1,2-Dioxygenase, domain 1"/>
    <property type="match status" value="1"/>
</dbReference>
<dbReference type="EMBL" id="VAVZ01000017">
    <property type="protein sequence ID" value="TLP97413.1"/>
    <property type="molecule type" value="Genomic_DNA"/>
</dbReference>
<protein>
    <submittedName>
        <fullName evidence="2">VOC family protein</fullName>
    </submittedName>
</protein>
<gene>
    <name evidence="2" type="ORF">FEF26_07350</name>
</gene>
<dbReference type="InterPro" id="IPR028973">
    <property type="entry name" value="PhnB-like"/>
</dbReference>
<feature type="domain" description="PhnB-like" evidence="1">
    <location>
        <begin position="5"/>
        <end position="133"/>
    </location>
</feature>
<proteinExistence type="predicted"/>
<dbReference type="Proteomes" id="UP000310458">
    <property type="component" value="Unassembled WGS sequence"/>
</dbReference>
<organism evidence="2 3">
    <name type="scientific">Nesterenkonia salmonea</name>
    <dbReference type="NCBI Taxonomy" id="1804987"/>
    <lineage>
        <taxon>Bacteria</taxon>
        <taxon>Bacillati</taxon>
        <taxon>Actinomycetota</taxon>
        <taxon>Actinomycetes</taxon>
        <taxon>Micrococcales</taxon>
        <taxon>Micrococcaceae</taxon>
        <taxon>Nesterenkonia</taxon>
    </lineage>
</organism>
<accession>A0A5R9BAZ0</accession>
<dbReference type="CDD" id="cd06588">
    <property type="entry name" value="PhnB_like"/>
    <property type="match status" value="1"/>
</dbReference>
<name>A0A5R9BAZ0_9MICC</name>
<keyword evidence="3" id="KW-1185">Reference proteome</keyword>
<dbReference type="AlphaFoldDB" id="A0A5R9BAZ0"/>
<dbReference type="InterPro" id="IPR029068">
    <property type="entry name" value="Glyas_Bleomycin-R_OHBP_Dase"/>
</dbReference>
<reference evidence="2 3" key="1">
    <citation type="submission" date="2019-05" db="EMBL/GenBank/DDBJ databases">
        <title>Nesterenkonia sp. GY074 isolated from the Southern Atlantic Ocean.</title>
        <authorList>
            <person name="Zhang G."/>
        </authorList>
    </citation>
    <scope>NUCLEOTIDE SEQUENCE [LARGE SCALE GENOMIC DNA]</scope>
    <source>
        <strain evidence="2 3">GY074</strain>
    </source>
</reference>
<dbReference type="PANTHER" id="PTHR33990:SF1">
    <property type="entry name" value="PROTEIN YJDN"/>
    <property type="match status" value="1"/>
</dbReference>
<evidence type="ECO:0000313" key="2">
    <source>
        <dbReference type="EMBL" id="TLP97413.1"/>
    </source>
</evidence>
<comment type="caution">
    <text evidence="2">The sequence shown here is derived from an EMBL/GenBank/DDBJ whole genome shotgun (WGS) entry which is preliminary data.</text>
</comment>
<dbReference type="OrthoDB" id="9795306at2"/>